<reference evidence="1" key="1">
    <citation type="journal article" date="2024" name="Int. J. Syst. Evol. Microbiol.">
        <title>Turicibacter faecis sp. nov., isolated from faeces of heart failure mouse model.</title>
        <authorList>
            <person name="Imamura Y."/>
            <person name="Motooka D."/>
            <person name="Nakajima Y."/>
            <person name="Ito S."/>
            <person name="Kitakaze M."/>
            <person name="Iida T."/>
            <person name="Nakamura S."/>
        </authorList>
    </citation>
    <scope>NUCLEOTIDE SEQUENCE</scope>
    <source>
        <strain evidence="1">TC023</strain>
    </source>
</reference>
<dbReference type="Proteomes" id="UP001432099">
    <property type="component" value="Chromosome"/>
</dbReference>
<proteinExistence type="predicted"/>
<name>A0ABM8IM52_9FIRM</name>
<accession>A0ABM8IM52</accession>
<gene>
    <name evidence="1" type="ORF">T23_05690</name>
</gene>
<evidence type="ECO:0000313" key="1">
    <source>
        <dbReference type="EMBL" id="BEH90467.1"/>
    </source>
</evidence>
<keyword evidence="2" id="KW-1185">Reference proteome</keyword>
<dbReference type="EMBL" id="AP028127">
    <property type="protein sequence ID" value="BEH90467.1"/>
    <property type="molecule type" value="Genomic_DNA"/>
</dbReference>
<organism evidence="1 2">
    <name type="scientific">Turicibacter faecis</name>
    <dbReference type="NCBI Taxonomy" id="2963365"/>
    <lineage>
        <taxon>Bacteria</taxon>
        <taxon>Bacillati</taxon>
        <taxon>Bacillota</taxon>
        <taxon>Erysipelotrichia</taxon>
        <taxon>Erysipelotrichales</taxon>
        <taxon>Turicibacteraceae</taxon>
        <taxon>Turicibacter</taxon>
    </lineage>
</organism>
<sequence length="121" mass="14600">MDLEEYLRINNMTLSTFAKRHQLNYHRLFRVKQGAVTRDQAIKRVFEELNLINDKKVCEGEPNSIFLAQERVCINCEDAGDIYCYYLHHLKELEAYLKQQNIPYYVRVMKDYWIVKYDKKG</sequence>
<protein>
    <submittedName>
        <fullName evidence="1">Uncharacterized protein</fullName>
    </submittedName>
</protein>
<evidence type="ECO:0000313" key="2">
    <source>
        <dbReference type="Proteomes" id="UP001432099"/>
    </source>
</evidence>